<accession>A0A1D3CYU3</accession>
<gene>
    <name evidence="2" type="ORF">cyc_02570</name>
</gene>
<dbReference type="Proteomes" id="UP000095192">
    <property type="component" value="Unassembled WGS sequence"/>
</dbReference>
<feature type="region of interest" description="Disordered" evidence="1">
    <location>
        <begin position="436"/>
        <end position="458"/>
    </location>
</feature>
<dbReference type="EMBL" id="JROU02001479">
    <property type="protein sequence ID" value="OEH76371.1"/>
    <property type="molecule type" value="Genomic_DNA"/>
</dbReference>
<dbReference type="VEuPathDB" id="ToxoDB:cyc_02570"/>
<dbReference type="InParanoid" id="A0A1D3CYU3"/>
<feature type="region of interest" description="Disordered" evidence="1">
    <location>
        <begin position="479"/>
        <end position="498"/>
    </location>
</feature>
<feature type="compositionally biased region" description="Polar residues" evidence="1">
    <location>
        <begin position="522"/>
        <end position="531"/>
    </location>
</feature>
<name>A0A1D3CYU3_9EIME</name>
<evidence type="ECO:0000256" key="1">
    <source>
        <dbReference type="SAM" id="MobiDB-lite"/>
    </source>
</evidence>
<sequence length="531" mass="57308">MLGALRGYNNTFPGCPSFLMWDTRVTPGACAAQAKAITLEMKLAVVAISLALLRLSPVECTGQQSRTDWTTRLLEGQPGATYTDSKHLPGAASWWNGLALHQDLPNSQVQPQHHVFTMPSMQPQMGVRQQELVQQRLEAKTKPAGSVGVDQRAVPGAATSTAAASLWRASSTGQAVQELATRTFRVFQRPSTGWGGNSEFPEVLVPAENVLNALVELSKLVQAVRAFCEAESTQRRLEGDFAEMSQRMPNSAGAASMFPVDAFIKQGHSYARRVTGHLRALRDLLNTVCASDSTRESVLRAVHVFNSTMSDTTKVYRLGTQLAGAAVGAVLPHVSTCSFFSKNGPRDAYKLLTLVNSRILSTLRYLYKASELSRKVAGELVDLVSGNIPPQSVQDFAGSQPFLRAASYLTTAEARSVSAVTYFNELAAAYKSHTAPSSLSSVGQTTGISPADSPLGEDQQTIEYDQDVLSLMADDLDIDGSAHAEGNPEYADYDSRGTQELQTVADDMFFHPSDGTEMDLQSDVSQTQSDS</sequence>
<dbReference type="AlphaFoldDB" id="A0A1D3CYU3"/>
<reference evidence="2 3" key="1">
    <citation type="journal article" date="2016" name="BMC Genomics">
        <title>Comparative genomics reveals Cyclospora cayetanensis possesses coccidia-like metabolism and invasion components but unique surface antigens.</title>
        <authorList>
            <person name="Liu S."/>
            <person name="Wang L."/>
            <person name="Zheng H."/>
            <person name="Xu Z."/>
            <person name="Roellig D.M."/>
            <person name="Li N."/>
            <person name="Frace M.A."/>
            <person name="Tang K."/>
            <person name="Arrowood M.J."/>
            <person name="Moss D.M."/>
            <person name="Zhang L."/>
            <person name="Feng Y."/>
            <person name="Xiao L."/>
        </authorList>
    </citation>
    <scope>NUCLEOTIDE SEQUENCE [LARGE SCALE GENOMIC DNA]</scope>
    <source>
        <strain evidence="2 3">CHN_HEN01</strain>
    </source>
</reference>
<evidence type="ECO:0000313" key="3">
    <source>
        <dbReference type="Proteomes" id="UP000095192"/>
    </source>
</evidence>
<feature type="compositionally biased region" description="Polar residues" evidence="1">
    <location>
        <begin position="436"/>
        <end position="448"/>
    </location>
</feature>
<comment type="caution">
    <text evidence="2">The sequence shown here is derived from an EMBL/GenBank/DDBJ whole genome shotgun (WGS) entry which is preliminary data.</text>
</comment>
<proteinExistence type="predicted"/>
<feature type="region of interest" description="Disordered" evidence="1">
    <location>
        <begin position="509"/>
        <end position="531"/>
    </location>
</feature>
<protein>
    <submittedName>
        <fullName evidence="2">Uncharacterized protein</fullName>
    </submittedName>
</protein>
<evidence type="ECO:0000313" key="2">
    <source>
        <dbReference type="EMBL" id="OEH76371.1"/>
    </source>
</evidence>
<dbReference type="VEuPathDB" id="ToxoDB:LOC34619408"/>
<organism evidence="2 3">
    <name type="scientific">Cyclospora cayetanensis</name>
    <dbReference type="NCBI Taxonomy" id="88456"/>
    <lineage>
        <taxon>Eukaryota</taxon>
        <taxon>Sar</taxon>
        <taxon>Alveolata</taxon>
        <taxon>Apicomplexa</taxon>
        <taxon>Conoidasida</taxon>
        <taxon>Coccidia</taxon>
        <taxon>Eucoccidiorida</taxon>
        <taxon>Eimeriorina</taxon>
        <taxon>Eimeriidae</taxon>
        <taxon>Cyclospora</taxon>
    </lineage>
</organism>
<keyword evidence="3" id="KW-1185">Reference proteome</keyword>